<name>A0A8G0L9Z5_9HYPO</name>
<dbReference type="AlphaFoldDB" id="A0A8G0L9Z5"/>
<proteinExistence type="predicted"/>
<sequence>MIDAPLTRCSPFQLATDKMKLNKNTLAGDTEHCFSRLVWARQILPLASCMPGFRSVFSPSHPRHTHTHSHAESRILTFHLGLSRKSVVAKGRYRTLYGDTGILEPPRIRGNISRHGFDGTKRALKPPSPV</sequence>
<dbReference type="Proteomes" id="UP000826661">
    <property type="component" value="Chromosome II"/>
</dbReference>
<organism evidence="1 2">
    <name type="scientific">Trichoderma simmonsii</name>
    <dbReference type="NCBI Taxonomy" id="1491479"/>
    <lineage>
        <taxon>Eukaryota</taxon>
        <taxon>Fungi</taxon>
        <taxon>Dikarya</taxon>
        <taxon>Ascomycota</taxon>
        <taxon>Pezizomycotina</taxon>
        <taxon>Sordariomycetes</taxon>
        <taxon>Hypocreomycetidae</taxon>
        <taxon>Hypocreales</taxon>
        <taxon>Hypocreaceae</taxon>
        <taxon>Trichoderma</taxon>
    </lineage>
</organism>
<gene>
    <name evidence="1" type="ORF">H0G86_003098</name>
</gene>
<evidence type="ECO:0000313" key="2">
    <source>
        <dbReference type="Proteomes" id="UP000826661"/>
    </source>
</evidence>
<keyword evidence="2" id="KW-1185">Reference proteome</keyword>
<protein>
    <submittedName>
        <fullName evidence="1">Uncharacterized protein</fullName>
    </submittedName>
</protein>
<reference evidence="1 2" key="1">
    <citation type="journal article" date="2021" name="BMC Genomics">
        <title>Telomere-to-telomere genome assembly of asparaginase-producing Trichoderma simmonsii.</title>
        <authorList>
            <person name="Chung D."/>
            <person name="Kwon Y.M."/>
            <person name="Yang Y."/>
        </authorList>
    </citation>
    <scope>NUCLEOTIDE SEQUENCE [LARGE SCALE GENOMIC DNA]</scope>
    <source>
        <strain evidence="1 2">GH-Sj1</strain>
    </source>
</reference>
<evidence type="ECO:0000313" key="1">
    <source>
        <dbReference type="EMBL" id="QYS95825.1"/>
    </source>
</evidence>
<accession>A0A8G0L9Z5</accession>
<dbReference type="EMBL" id="CP075865">
    <property type="protein sequence ID" value="QYS95825.1"/>
    <property type="molecule type" value="Genomic_DNA"/>
</dbReference>